<dbReference type="GO" id="GO:0005509">
    <property type="term" value="F:calcium ion binding"/>
    <property type="evidence" value="ECO:0007669"/>
    <property type="project" value="InterPro"/>
</dbReference>
<feature type="domain" description="Cadherin" evidence="4">
    <location>
        <begin position="5594"/>
        <end position="5696"/>
    </location>
</feature>
<evidence type="ECO:0000259" key="3">
    <source>
        <dbReference type="PROSITE" id="PS50093"/>
    </source>
</evidence>
<dbReference type="PANTHER" id="PTHR24028">
    <property type="entry name" value="CADHERIN-87A"/>
    <property type="match status" value="1"/>
</dbReference>
<feature type="domain" description="Cadherin" evidence="4">
    <location>
        <begin position="5423"/>
        <end position="5490"/>
    </location>
</feature>
<feature type="domain" description="Cadherin" evidence="4">
    <location>
        <begin position="5209"/>
        <end position="5285"/>
    </location>
</feature>
<feature type="domain" description="PKD" evidence="3">
    <location>
        <begin position="6618"/>
        <end position="6694"/>
    </location>
</feature>
<dbReference type="GO" id="GO:0007156">
    <property type="term" value="P:homophilic cell adhesion via plasma membrane adhesion molecules"/>
    <property type="evidence" value="ECO:0007669"/>
    <property type="project" value="InterPro"/>
</dbReference>
<dbReference type="PROSITE" id="PS50093">
    <property type="entry name" value="PKD"/>
    <property type="match status" value="1"/>
</dbReference>
<dbReference type="PANTHER" id="PTHR24028:SF328">
    <property type="entry name" value="CADHERIN-3"/>
    <property type="match status" value="1"/>
</dbReference>
<dbReference type="GO" id="GO:0005886">
    <property type="term" value="C:plasma membrane"/>
    <property type="evidence" value="ECO:0007669"/>
    <property type="project" value="TreeGrafter"/>
</dbReference>
<dbReference type="InterPro" id="IPR018765">
    <property type="entry name" value="DUF2341"/>
</dbReference>
<protein>
    <submittedName>
        <fullName evidence="5">Uncharacterized protein</fullName>
    </submittedName>
</protein>
<dbReference type="Gene3D" id="2.60.40.60">
    <property type="entry name" value="Cadherins"/>
    <property type="match status" value="2"/>
</dbReference>
<accession>A0A1V1PGU7</accession>
<name>A0A1V1PGU7_9BACT</name>
<dbReference type="Pfam" id="PF17963">
    <property type="entry name" value="Big_9"/>
    <property type="match status" value="1"/>
</dbReference>
<feature type="signal peptide" evidence="2">
    <location>
        <begin position="1"/>
        <end position="24"/>
    </location>
</feature>
<evidence type="ECO:0000256" key="1">
    <source>
        <dbReference type="ARBA" id="ARBA00023180"/>
    </source>
</evidence>
<dbReference type="Pfam" id="PF10102">
    <property type="entry name" value="DUF2341"/>
    <property type="match status" value="1"/>
</dbReference>
<dbReference type="InterPro" id="IPR050174">
    <property type="entry name" value="Protocadherin/Cadherin-CA"/>
</dbReference>
<dbReference type="InterPro" id="IPR022409">
    <property type="entry name" value="PKD/Chitinase_dom"/>
</dbReference>
<dbReference type="CDD" id="cd11304">
    <property type="entry name" value="Cadherin_repeat"/>
    <property type="match status" value="1"/>
</dbReference>
<dbReference type="Pfam" id="PF13313">
    <property type="entry name" value="DUF4082"/>
    <property type="match status" value="1"/>
</dbReference>
<dbReference type="InterPro" id="IPR002126">
    <property type="entry name" value="Cadherin-like_dom"/>
</dbReference>
<evidence type="ECO:0000259" key="4">
    <source>
        <dbReference type="PROSITE" id="PS50268"/>
    </source>
</evidence>
<dbReference type="InterPro" id="IPR025141">
    <property type="entry name" value="DUF4082"/>
</dbReference>
<comment type="caution">
    <text evidence="5">The sequence shown here is derived from an EMBL/GenBank/DDBJ whole genome shotgun (WGS) entry which is preliminary data.</text>
</comment>
<evidence type="ECO:0000313" key="5">
    <source>
        <dbReference type="EMBL" id="ETR74018.1"/>
    </source>
</evidence>
<feature type="domain" description="Cadherin" evidence="4">
    <location>
        <begin position="5697"/>
        <end position="5799"/>
    </location>
</feature>
<dbReference type="Proteomes" id="UP000189670">
    <property type="component" value="Unassembled WGS sequence"/>
</dbReference>
<keyword evidence="2" id="KW-0732">Signal</keyword>
<dbReference type="InterPro" id="IPR035986">
    <property type="entry name" value="PKD_dom_sf"/>
</dbReference>
<gene>
    <name evidence="5" type="ORF">OMM_00527</name>
</gene>
<feature type="domain" description="Cadherin" evidence="4">
    <location>
        <begin position="5904"/>
        <end position="6005"/>
    </location>
</feature>
<reference evidence="6" key="1">
    <citation type="submission" date="2012-11" db="EMBL/GenBank/DDBJ databases">
        <authorList>
            <person name="Lucero-Rivera Y.E."/>
            <person name="Tovar-Ramirez D."/>
        </authorList>
    </citation>
    <scope>NUCLEOTIDE SEQUENCE [LARGE SCALE GENOMIC DNA]</scope>
    <source>
        <strain evidence="6">Araruama</strain>
    </source>
</reference>
<organism evidence="5 6">
    <name type="scientific">Candidatus Magnetoglobus multicellularis str. Araruama</name>
    <dbReference type="NCBI Taxonomy" id="890399"/>
    <lineage>
        <taxon>Bacteria</taxon>
        <taxon>Pseudomonadati</taxon>
        <taxon>Thermodesulfobacteriota</taxon>
        <taxon>Desulfobacteria</taxon>
        <taxon>Desulfobacterales</taxon>
        <taxon>Desulfobacteraceae</taxon>
        <taxon>Candidatus Magnetoglobus</taxon>
    </lineage>
</organism>
<evidence type="ECO:0000313" key="6">
    <source>
        <dbReference type="Proteomes" id="UP000189670"/>
    </source>
</evidence>
<dbReference type="PROSITE" id="PS50268">
    <property type="entry name" value="CADHERIN_2"/>
    <property type="match status" value="9"/>
</dbReference>
<dbReference type="SUPFAM" id="SSF49299">
    <property type="entry name" value="PKD domain"/>
    <property type="match status" value="1"/>
</dbReference>
<dbReference type="NCBIfam" id="NF012211">
    <property type="entry name" value="tand_rpt_95"/>
    <property type="match status" value="1"/>
</dbReference>
<dbReference type="SMART" id="SM00089">
    <property type="entry name" value="PKD"/>
    <property type="match status" value="1"/>
</dbReference>
<feature type="domain" description="Cadherin" evidence="4">
    <location>
        <begin position="4977"/>
        <end position="5079"/>
    </location>
</feature>
<dbReference type="CDD" id="cd00146">
    <property type="entry name" value="PKD"/>
    <property type="match status" value="1"/>
</dbReference>
<dbReference type="InterPro" id="IPR000601">
    <property type="entry name" value="PKD_dom"/>
</dbReference>
<dbReference type="Pfam" id="PF18911">
    <property type="entry name" value="PKD_4"/>
    <property type="match status" value="1"/>
</dbReference>
<feature type="domain" description="Cadherin" evidence="4">
    <location>
        <begin position="6418"/>
        <end position="6520"/>
    </location>
</feature>
<feature type="chain" id="PRO_5010714785" evidence="2">
    <location>
        <begin position="25"/>
        <end position="7151"/>
    </location>
</feature>
<keyword evidence="1" id="KW-0325">Glycoprotein</keyword>
<sequence>MKKQLYICVIICCVLHIIISYSKACTVGHYTDGRTYDTYPKEYIEATGYTPIHITDIATFDLNQIDVLMINVASNDGPSQALLERQAFLEIWIRAGGKMILHDRSAGNYGATLLINSPFSILVRNTNTYVSLIPYGTGENELIQGKDDGSLDDITEETLQNSNGFVMASSLPSESIQYLISADNSSHVAAFMYPLGFGNIYYSGIPLDYYFKQSNNSQPGKNYRTIYTPNLLNMICGMTDQPKPEEMIGDSCDTAQSLTKLTNPYEATTTGYSPDFYQQCGNYAPDRIFYIDVPQGHQIEMQQVSNTYDSQHSMRYGGNCPGTYEIACVNDIDTRVESWLNLTGRTVRVYWINGAYYRNDHGDFVLRWELTKPDINAVWTGQNSSDWDDPENWDIGHVPNEVVGVYINSGALYYPVLNGKLAVNDDDDTIPYRCRELRIYNGGQLHTYQKVYNYGVVQINGGNWFHRDNNDSSIILEYGSLLEINDGTLSCGDPSQHNQTDLIVKSSGSLIINGGSLEISDKLELSNGAYFTATAGHVSIGGYSGTLAAISNDAWLDVSRNASFYLDQATIEIKNSGNANYPGLRFHPEANITLNNGTYVFSNASSQIQTIYAELNGYPLPRVIVQLLDNTHEVIFSSAHNAIGQLTINRGTFRLNGSQVSLYGDSPAIVVGNESGILLVDSGTISFTQNQASLTAIQIQSGGRLEIQENGRLERQLAMTDNHDKVIHINSGGTVYLNGGTVVLDNQNPGYAWGMTIDSGGMFQMDSGTFFNDAQMHCYGSFKTKGGTFHLVSQTDESNALFRIYNDATILAQNTIFDTFSLSSGESGIQVYTSATIGEISGDDLFDFDSCTFQNWHPQGTALTVDTPESFTITTPTFNNSQGNNIVKTTGMITVTGSNTGTRGGEFYDAEPEGYTQNHVNWDNTVALSGKSRTGLAVSPPDGQPLYYASNTQVEILGASQNGLSLFWLAEPSGTTIPEFGESSAAHITLIDDCQISWYSGIAGRWGGYQSSQWDDPANWSDHKIPTQTTPVTFVAGSTYYPVLHESLSINSNTGVHTCMSLSLSQNTTITTHATVYCNGRIELQQAKWQHLGNAIDSFQINNGGKLIMDNASFTAGDPTQAPLAGLTINSSGILELMNSTVKIYHGLHVETLGNIDLTNSQLFLGLSAQLTDCSFQLAEQTGFESDNSTLTFVGDGGINYPAILFHTNATLDLQNTDFIIRPDVSIDTLHANFGNNTIDDLTIQMADANQTFQLVSRSVKMNHLFLDNGVLDNNGQNIEITGDNTAITIGSSNENNSATVKLESGKIHVTGAFSGICAMHILNNGKFLISNGVFERKRSLTDNYDRVIWVAPSGIFEQTGGTVTINNSNAYYQWETFIEGEFKLVNGLFQSDSRITCKGLMNLDGGRIEMASNSKAIDAAIHVHDNAIIHAQNTEFVSAGIRIYENASIGKSSGDDADDFDHCTFENWPDTALTVNNSESFTITTPSFNNNSGTNISKNTSGFINVSGENTGTRGGEQYDSDPEGNPQNIINWENTRALVAENATAYAVKPAANETVYYASGATVQANGEIMTGSVIHWIIQPQGATAPAEGEGKIASFTIDNNATIVWYSGIPGHWTGRTSSEWNNPENWSDHRVPDATIDVLIPGNLQQYPVLDSPLYINQNAGTIQCKSLSLAADAELTVQSYVRAYSSITINGHWLHETNENNAIELFQSSRLILNNGSLVFNRLENDTQTDIFLHSGGSIHIENSEVTTRGNVISQGSIFMKSASWTQLNNSDNAIDINSGTLEISDSTLSCGDTALHSQTDLRIGNGAVLTLNDSTIAIVDAFKIENGASVIANTGLVQVGTYAGTASESLDTRFDIHENASFTLNEATIEIKGSTDKASPGLYFHDQANVVINGGNIIFKNARQDNPYIYVIPNSHPLPLVTVELLDASKEVVFIQSSHTINRLDIKRGTVRLQDNNTIAFTGDSPAITVGDKSETDDAALIVENGTIQVNQDKSSLQALVIYSDGLVDIQTNGTLERQLSIDDALTNVIHIKTGGKFYLNGGSVTLNNHQAQHGWGMTIDSAGLFQMNSGVFNNDASLTCHGNIRFEGGTFNVASQVDEKTVSFEIRLGATIAARNTVFDRFSHVSGESGIHVYNHANIGDASGDDDLDFDGCTFQNWHPQGMALTVENSESFTITHPTFENSDGTSITKTQGYIDVTGSAQGSRWGEAFDGEFEGSTVNKINWSDTIHLYGRESTGQALHPENNATCYYAANTLIDISGTTFQGSSLLWEITPEGASIPESGESSPAQVTLIKNAYITWYSGNSGQWSGAKSSQWTDKANWHDHKIPDITIDVIIPAECSHHPILSESLSINGPQGSNQCKSLIMEPGTTITTQNKVYCFNAIEMNGASWYHTANQMNAFQVGDQGRLLINNNSELLIGDTQQSPLAGLIITDNGELISNNSSIQISHGFHLTPHAKAQLTNTPLSIGLGGGLTDKVFTIDENAQAQLDNSPIRIRACADLETASIQFHTHAEITFLNTPIYFERSDAHDIIYVDFGGHTVNDIHIQMDRASQAVKLISNTVQIENLFIDKGVFDPNGNTVQIYGSGTAITIGNDSAEAEARFEMTAGDIQITGNASRICAMHIYAGGTFSMSGGSFTRSLTLNDSYDRVLWIESGSFEQSGGNVTINNHQDNKPWDVLINENGIFRMTGGVFENDAGIDCHGLMDLDGGHIKVSSSENESETSFNILANAKIQARHTKFSRYSHSSAKPGINVKQYALVGTQTGDDDDDFDHCEFEDWHPSGHALTLSNGESFTINNPVFNNPDGINIYQDSNASIYVTGSSLGSRGGEQFDSDPEGSTINLIQWENTRTLMGNDQSARAQSPAMNQTYYYGAGTSVTATGELLTGTAIHWHIVPPEAAEPSGGDSESAKFTINENAKIVWYSGFPGKWIGDLSSEWTEPGNWSDYHVPDHTIDVTIGDNLPFYPVLNQPLYVNASNGNYQCRSLKLFPGAAFTSTSRVIAYSAIEINDSTWSQETHDNNAIEINSKGKLTVIESVMSVGMVDTNPQTCVKINDGGMFQVETGLIAIADIFHVAGNGHLQLSGGQLTVGAESNQLSTISPAQTPAINRFLVDADASLTITGGKIDIQVPCCGQAGALLIDPSANINCPDGVFMFHSLGSGNLQVLADFGGHDLYQVRIDLAETDHQFMLSGPAPRFSQLFIHKGEFDLSSHTLSFTGAGPSIIIGDQSGADDARLLLKDGAQIHVNQDNSYVKALLIQSDGQFLMSGGQFFRDVFVEDDFDAVIHVAEGGLYQQTGGEVVINNQSSDHYWGIWIDNNAHFHLHGGTFENDAKTWCFGNMQIIDATYLVASSENESQASFSIESSGNIQAQNAIFARIFTEQGLLIKSGAGIGESPEDDAFDFDQCQFNNWHTIGAALTVENSESFTMYQAVFDNTGGLNINKSSAGQIRVIGQSTGLRGGELHDGDIEGGMTNYIHWDNTCSLTGKSISGEAVQPGNLRTIYYAKNSNISATGKGYPISWEVSPSSSVSITGGESTPAEFVLYDDATIEWYSIKPGMWRGNISSDWHDPMNWDDNKVPTELSDATIPYTYTNAPIINDAAVCKHLTMKENAQLLLFAPLTIKGNLTMAENATLDNGNTILEIHGDWQNEGIFNPQTGTVVLGGYSNCQIIQYSEEPLPINRLIIEKQSASAVLSFGVVIIQEELILKSGVPHFTSPLKYGTNATLTYANLTHKTTDTELSSDPLPSVIQIDSQAGVTLSKDLIIENKLIINNGYLALGDYDLHIHETAILSGLFSKDALIVTNGTGAVTAEINQPKTLFFPVGSISENADYAPFTLIFHDGIFNDGEVTIYTRHDKPDENTSISNYADQYWQVTSSGISNYSCTVLADLDDTDILGNKNGLYFGRWNGQNWYLLNPAQNQSPVFSGIVNDLGLFTGGEHDIFASRILLAGHLNHFCGVKAGGISDEKTYAISGQNLISDIVITPPDQFEISTQTETGFIAYPQSLHIPPTNAEVPETQLYVRFRPSGTQSVQDQILHHSENAKTEKITASGSGIFIRTITLSARTPAEDIQVQVILDPDTFEYDNVLDGGADIRFKKGSKNYPYWIQEWNSQGESIIWVRILDPDVTSFDMEYGKESMSPASNGEDTFALFDDFSGTQLDTEKWHTRQITTSISNGSLIIKSLNASGGMSSVKSFESSKTYAYAAVYQAALNTDNVFILFGFTPGTDPWVDRTGIYGYQTLNRYGKQNFATDTSHATNKAIALYDENLTHLFTIALNQGYGFDDNYIEYEDDPLPTAHAAISTYQLGGHATVDWMFVYKNATPQINTTLGAECNMPGGGIWLGNVSSDWSTPENWNTGGVPKNSDNVLINPGCPNMPRLTATANCKDIEIKRNASLNLGNYQLNIYGKYKKNGTLIPQNGAICFRGNTDVEASGLGPETRLVGNIDYTQRYDYYGNYYLGYKFKIFDDITVFSFRHYFGKNVTLWTDKGTMLATVTVNGSEGRWTEHTLPEPVTLTGNESYILAAYTGGEPYFLSDQIESNFPDGKIQESRRSTGNRFPNILSSVHWWMVDLVYKTGSGTGFADFNQLIIQKTGNHFVAFRNVHIDNRLTINSGQLIINNLLTYSANAALEYAIDNFTTGNEFPSVDGPNNLIINSPGTVNLAFDRQINGRLTMINGKLQLDSHNLSLGPDASVKVSGQDSFIVTNDTGKIRQYVADTRTCVFPLGYTQSTPLTMDLLSAQIEGSAFIDVSLHNQHITENAPMGALNSLAQYWQIEQSGITDMTCHLEAEYSDANIATGNEKYFMGAYKQNDQWISLSRVDLQANTFSGHATDPEIVSAFEYDLANHLPTSENKTVSIMENEYYPFTITDFVFFDQDPYDTFKAIRIAQLPVKGQLTLQTDFVENQQILDAAQVNHLIYKPGINDSGQNYASLAFQVQDSDLDFSENTYSITFHVIRINKAPDINQIGPIEVTISEDFSTDTWSPPYISANDPDGDTLEWQMVTPPEHGDASVSGIGARPEVFQYTPDVNFHGEDQLIIGVFDTAIEPLSDTIAIHVTVVSVNDAPEFTCEPPQVTLYEDFPGTFDIIVKPAPVPSNESSEKVNYYITPETNSKFHTIINETTGKLTLSAIENKSGHIDIEIVATDLQPQNAVVRQTLPITIIPVNDPPLFQVDQTEITASEDFTETYVINVIPEPVPDDETSQSVNYYLSPSQIEFVQLIINPNTGQLTITSIPDANGMSKVEIWADDNQTENNLAHQSIWINVAPVNDPPSFHLSNTNVRLEQDFEETVTITPYPGNIPADEKTQNIVYRMSPSSVSFANININPSTGIITISSISNETGSASFEVTADDNQTQNNQVTATFDLHILEKMPPLSIQVTRDIVQLAEDFPDVEIVETILETNTLFPDRSATFSLTPTSIDFANIAINSDTGTITITHKPNENGTQEFIIHAVDQMDPELTATDSFTLNVSPVNDPPIFEVSETVLQCQENQLQPIVIDIIPGQQPQDETAQSVIYSISPVNSSLLDIQLNKIQNSIQILPKHNQNGVATIAVIASENASEFATFTQQFSVTVLDVNSPPIFEISAESINIHEDFEILTLTVTPMEQPLDEQDQVVTYSIHPESLDFIAVSIDEQTGTLTFESMKDLSGQAVITLTAHEEGVDENPDHSQQVDINVYSVNDPPTFSVDRTVVSLAEDFSTTETVSVIADLQPADEAEQVVTYRLSPKTVDFANISIDQNTGTISIQSINDLSGSAILTIIADDHSDLYNQASRNIELIVSKENDPPRFTLSQTAVTLPEDFSGTTTIEAIIQDPPVDEINQAVTFKIFPTEIAFATISTISPLNGIFQITSKANQHGYQRFKITADDLEKTNNTSFRYFDLTVTSVNDPPEFSLSETQVIIYEDCPTTTIIDISPMYLSADESEPVSYALTPKSAEFIDISVDSNAKKIYIDTIPNKTGDQTFTITADDHQSKNNTAKTTFRVFVEPVNDPPVFTLHPQSMTLMEDFSRPVTVNVFPGSIPDDEQDQTVIYDFQTQGNDLAKFSFDSLSGQLTMTLLPNANGSQCITIIADDQQSVSNTYAQTLILDITPVNDIPAFKLDANEIVLAEDFIGLTTLSWEMIDVPMDEVAQTLTFQLSPSNCDFVDISVDNEADRINLKSIANANGSKRFEIIADDGQREYSQFSQFFDLIIQAVNDAPAFQLSANEVTVNEDFVGDRTIYVTPMEIPLDEIDDNIRYTLLPKETPIANVHINDISGEITFRSNQNEFGTQVFTVIANDYKATNQSYTQALTLTVLSVNDAPQFTLSRYSINVEEDFSEKQSILLIPGLSPSNESNQTTTYSLNPSAVDFAWIDIDHETGLIEIQSMNDGNGSQLIKVVADDGQAENNATEISISLTIEPVNDPPKFSLSQHTLTLSEDFPETQLITSKLDPVPLDEQNQIIQFSLSSETPDIVNISFNRDNGSMSISPIANANGTQVVTIISNDGQRYQAQDENQLTIQVMAVNDPPSFTLSPSEISLPQNFTETQWVEVIPDIVPIDEQNQPVAYELYPQTGVVVNSEINPSTGRIGLNPIPNQSGTQVYTVTAYDGQAIASRSFTVTVRRVSAIFVNFITQDAREGYAPLDVSFVSQVQGNVNRYEWKFGDGAMSTNPNPTHEYTQPGYYSVRLTAFGADGSKTIEKTNYIWVKSRILQGTVMAKDTGKGLPGYIVEVFQDSRLLKSSVTDNQGKYILDKLPKAGNLIVSAWPPYGETQYFQQYYNQKENKSQADKLSTQDNNLTHIDFSLERAPNIGIQGCVYAESGNLDSGIFGIQVDIYSNDALFGVTALTDENGCYSITHLKQANDYLVSVWWESLVKDYYYAVPESDQVGAVHPLYSVSRWQKASLVTPSAPSIQKIDIILDETANMRGTIIGTVYNSDNSQLAGVWVTARSDKMNDQNSALSDANGRYTITELTPVSEPEKGYIVEIDTSNYPFQAFDDADLDGHFTRVVTGRKDIDFYLRMDRKISGRITTQCDIGVRARVVTIQNGQSHEVISDSTGHYVIDGLSPALDYILGVFPSDAPVVYYPDTNRIDEALHLDLLHKNKIVDFDVLPSSKMERIIEGLQVVAGVLDRECYPLDMNLDGVIGLVDVIFMIKWNAQGD</sequence>
<dbReference type="SUPFAM" id="SSF51126">
    <property type="entry name" value="Pectin lyase-like"/>
    <property type="match status" value="1"/>
</dbReference>
<evidence type="ECO:0000256" key="2">
    <source>
        <dbReference type="SAM" id="SignalP"/>
    </source>
</evidence>
<dbReference type="InterPro" id="IPR013783">
    <property type="entry name" value="Ig-like_fold"/>
</dbReference>
<feature type="domain" description="Cadherin" evidence="4">
    <location>
        <begin position="6315"/>
        <end position="6417"/>
    </location>
</feature>
<proteinExistence type="predicted"/>
<feature type="domain" description="Cadherin" evidence="4">
    <location>
        <begin position="6006"/>
        <end position="6108"/>
    </location>
</feature>
<dbReference type="SUPFAM" id="SSF49478">
    <property type="entry name" value="Cna protein B-type domain"/>
    <property type="match status" value="1"/>
</dbReference>
<dbReference type="EMBL" id="ATBP01000026">
    <property type="protein sequence ID" value="ETR74018.1"/>
    <property type="molecule type" value="Genomic_DNA"/>
</dbReference>
<dbReference type="Gene3D" id="2.60.40.10">
    <property type="entry name" value="Immunoglobulins"/>
    <property type="match status" value="1"/>
</dbReference>
<dbReference type="InterPro" id="IPR011050">
    <property type="entry name" value="Pectin_lyase_fold/virulence"/>
</dbReference>